<gene>
    <name evidence="2" type="ORF">CPB84DRAFT_1851769</name>
</gene>
<evidence type="ECO:0000313" key="3">
    <source>
        <dbReference type="Proteomes" id="UP000724874"/>
    </source>
</evidence>
<organism evidence="2 3">
    <name type="scientific">Gymnopilus junonius</name>
    <name type="common">Spectacular rustgill mushroom</name>
    <name type="synonym">Gymnopilus spectabilis subsp. junonius</name>
    <dbReference type="NCBI Taxonomy" id="109634"/>
    <lineage>
        <taxon>Eukaryota</taxon>
        <taxon>Fungi</taxon>
        <taxon>Dikarya</taxon>
        <taxon>Basidiomycota</taxon>
        <taxon>Agaricomycotina</taxon>
        <taxon>Agaricomycetes</taxon>
        <taxon>Agaricomycetidae</taxon>
        <taxon>Agaricales</taxon>
        <taxon>Agaricineae</taxon>
        <taxon>Hymenogastraceae</taxon>
        <taxon>Gymnopilus</taxon>
    </lineage>
</organism>
<comment type="caution">
    <text evidence="2">The sequence shown here is derived from an EMBL/GenBank/DDBJ whole genome shotgun (WGS) entry which is preliminary data.</text>
</comment>
<dbReference type="Proteomes" id="UP000724874">
    <property type="component" value="Unassembled WGS sequence"/>
</dbReference>
<sequence length="223" mass="24786">MIRPLVVYGAPNASHVIGINLRIEHSAPATSNSRNTTTTATITPTAPRTTSSANATSTVSLSDFSTYRALCRPSASHATTTSRFVLLFSFPLLRLCHRKFATSSFSIDPQFRPADGWTTCCAAALHREQAFYQSQESDASHIARGFRVQLCRDRPALQSSELCSMNLTFIRLIYSNALRPVSPADLEKDGRTDWQTTHWLNADCRRTAIVFSEGLHFKFKLNV</sequence>
<feature type="region of interest" description="Disordered" evidence="1">
    <location>
        <begin position="28"/>
        <end position="54"/>
    </location>
</feature>
<accession>A0A9P5NFG7</accession>
<reference evidence="2" key="1">
    <citation type="submission" date="2020-11" db="EMBL/GenBank/DDBJ databases">
        <authorList>
            <consortium name="DOE Joint Genome Institute"/>
            <person name="Ahrendt S."/>
            <person name="Riley R."/>
            <person name="Andreopoulos W."/>
            <person name="LaButti K."/>
            <person name="Pangilinan J."/>
            <person name="Ruiz-duenas F.J."/>
            <person name="Barrasa J.M."/>
            <person name="Sanchez-Garcia M."/>
            <person name="Camarero S."/>
            <person name="Miyauchi S."/>
            <person name="Serrano A."/>
            <person name="Linde D."/>
            <person name="Babiker R."/>
            <person name="Drula E."/>
            <person name="Ayuso-Fernandez I."/>
            <person name="Pacheco R."/>
            <person name="Padilla G."/>
            <person name="Ferreira P."/>
            <person name="Barriuso J."/>
            <person name="Kellner H."/>
            <person name="Castanera R."/>
            <person name="Alfaro M."/>
            <person name="Ramirez L."/>
            <person name="Pisabarro A.G."/>
            <person name="Kuo A."/>
            <person name="Tritt A."/>
            <person name="Lipzen A."/>
            <person name="He G."/>
            <person name="Yan M."/>
            <person name="Ng V."/>
            <person name="Cullen D."/>
            <person name="Martin F."/>
            <person name="Rosso M.-N."/>
            <person name="Henrissat B."/>
            <person name="Hibbett D."/>
            <person name="Martinez A.T."/>
            <person name="Grigoriev I.V."/>
        </authorList>
    </citation>
    <scope>NUCLEOTIDE SEQUENCE</scope>
    <source>
        <strain evidence="2">AH 44721</strain>
    </source>
</reference>
<proteinExistence type="predicted"/>
<dbReference type="AlphaFoldDB" id="A0A9P5NFG7"/>
<keyword evidence="3" id="KW-1185">Reference proteome</keyword>
<evidence type="ECO:0000256" key="1">
    <source>
        <dbReference type="SAM" id="MobiDB-lite"/>
    </source>
</evidence>
<name>A0A9P5NFG7_GYMJU</name>
<protein>
    <submittedName>
        <fullName evidence="2">Uncharacterized protein</fullName>
    </submittedName>
</protein>
<evidence type="ECO:0000313" key="2">
    <source>
        <dbReference type="EMBL" id="KAF8880687.1"/>
    </source>
</evidence>
<dbReference type="EMBL" id="JADNYJ010000138">
    <property type="protein sequence ID" value="KAF8880687.1"/>
    <property type="molecule type" value="Genomic_DNA"/>
</dbReference>